<feature type="transmembrane region" description="Helical" evidence="6">
    <location>
        <begin position="7"/>
        <end position="28"/>
    </location>
</feature>
<dbReference type="HOGENOM" id="CLU_040769_0_2_9"/>
<feature type="transmembrane region" description="Helical" evidence="6">
    <location>
        <begin position="85"/>
        <end position="105"/>
    </location>
</feature>
<dbReference type="GO" id="GO:0005886">
    <property type="term" value="C:plasma membrane"/>
    <property type="evidence" value="ECO:0007669"/>
    <property type="project" value="UniProtKB-SubCell"/>
</dbReference>
<keyword evidence="7" id="KW-0762">Sugar transport</keyword>
<proteinExistence type="predicted"/>
<keyword evidence="4 6" id="KW-1133">Transmembrane helix</keyword>
<protein>
    <submittedName>
        <fullName evidence="7">Sugar transport system permease protein</fullName>
    </submittedName>
</protein>
<evidence type="ECO:0000256" key="3">
    <source>
        <dbReference type="ARBA" id="ARBA00022692"/>
    </source>
</evidence>
<sequence>MKNLLKELYIPVVAVLIAIIVGSIIMLITGFNPITAYISLFIGAFGSVNNIANTLAAAVPLILTGLGVAISFKAGLFNIGAEGQYWIGAIVGVWIGYSFTGLPWYIHIPFALIAAMIAGGLWAGLIPGLAKAYTGANEVITTMMMSYIAIYFSHFLLEFGPMMEKGGTIPQSPVIKESAVIPFLIQNTQLSYGIFIALAAAIFVYWLMFKTTWGFEMRAVGYNQRAARYAGMNVPLNMVLSLGLSGAFAGLAGAVQMLGVQHRLYDSFTSGYGYTAIVVALLANNNPIGVIFAAILFAALGTGSQYMQLNAQVPGQMADVITGLIVFFVAAHRVAEVIKGMFAKKQKKEAEA</sequence>
<evidence type="ECO:0000256" key="6">
    <source>
        <dbReference type="SAM" id="Phobius"/>
    </source>
</evidence>
<dbReference type="Proteomes" id="UP000029669">
    <property type="component" value="Chromosome"/>
</dbReference>
<evidence type="ECO:0000256" key="1">
    <source>
        <dbReference type="ARBA" id="ARBA00004651"/>
    </source>
</evidence>
<feature type="transmembrane region" description="Helical" evidence="6">
    <location>
        <begin position="272"/>
        <end position="300"/>
    </location>
</feature>
<keyword evidence="8" id="KW-1185">Reference proteome</keyword>
<evidence type="ECO:0000313" key="8">
    <source>
        <dbReference type="Proteomes" id="UP000029669"/>
    </source>
</evidence>
<evidence type="ECO:0000256" key="4">
    <source>
        <dbReference type="ARBA" id="ARBA00022989"/>
    </source>
</evidence>
<name>A0A097AP82_THEKI</name>
<feature type="transmembrane region" description="Helical" evidence="6">
    <location>
        <begin position="190"/>
        <end position="208"/>
    </location>
</feature>
<feature type="transmembrane region" description="Helical" evidence="6">
    <location>
        <begin position="112"/>
        <end position="133"/>
    </location>
</feature>
<dbReference type="EMBL" id="CP009170">
    <property type="protein sequence ID" value="AIS51644.1"/>
    <property type="molecule type" value="Genomic_DNA"/>
</dbReference>
<dbReference type="STRING" id="2325.TKV_c04420"/>
<dbReference type="RefSeq" id="WP_003869242.1">
    <property type="nucleotide sequence ID" value="NZ_CP009170.1"/>
</dbReference>
<feature type="transmembrane region" description="Helical" evidence="6">
    <location>
        <begin position="59"/>
        <end position="79"/>
    </location>
</feature>
<reference evidence="8" key="1">
    <citation type="journal article" date="2015" name="Genome Announc.">
        <title>Whole-Genome Sequences of 80 Environmental and Clinical Isolates of Burkholderia pseudomallei.</title>
        <authorList>
            <person name="Johnson S.L."/>
            <person name="Baker A.L."/>
            <person name="Chain P.S."/>
            <person name="Currie B.J."/>
            <person name="Daligault H.E."/>
            <person name="Davenport K.W."/>
            <person name="Davis C.B."/>
            <person name="Inglis T.J."/>
            <person name="Kaestli M."/>
            <person name="Koren S."/>
            <person name="Mayo M."/>
            <person name="Merritt A.J."/>
            <person name="Price E.P."/>
            <person name="Sarovich D.S."/>
            <person name="Warner J."/>
            <person name="Rosovitz M.J."/>
        </authorList>
    </citation>
    <scope>NUCLEOTIDE SEQUENCE [LARGE SCALE GENOMIC DNA]</scope>
    <source>
        <strain evidence="8">DSM 2030</strain>
    </source>
</reference>
<dbReference type="PANTHER" id="PTHR47089">
    <property type="entry name" value="ABC TRANSPORTER, PERMEASE PROTEIN"/>
    <property type="match status" value="1"/>
</dbReference>
<keyword evidence="3 6" id="KW-0812">Transmembrane</keyword>
<dbReference type="OrthoDB" id="45037at2"/>
<keyword evidence="2" id="KW-1003">Cell membrane</keyword>
<gene>
    <name evidence="7" type="ORF">TKV_c04420</name>
</gene>
<dbReference type="PANTHER" id="PTHR47089:SF1">
    <property type="entry name" value="GUANOSINE ABC TRANSPORTER PERMEASE PROTEIN NUPP"/>
    <property type="match status" value="1"/>
</dbReference>
<dbReference type="eggNOG" id="COG4603">
    <property type="taxonomic scope" value="Bacteria"/>
</dbReference>
<keyword evidence="5 6" id="KW-0472">Membrane</keyword>
<feature type="transmembrane region" description="Helical" evidence="6">
    <location>
        <begin position="139"/>
        <end position="157"/>
    </location>
</feature>
<organism evidence="7 8">
    <name type="scientific">Thermoanaerobacter kivui</name>
    <name type="common">Acetogenium kivui</name>
    <dbReference type="NCBI Taxonomy" id="2325"/>
    <lineage>
        <taxon>Bacteria</taxon>
        <taxon>Bacillati</taxon>
        <taxon>Bacillota</taxon>
        <taxon>Clostridia</taxon>
        <taxon>Thermoanaerobacterales</taxon>
        <taxon>Thermoanaerobacteraceae</taxon>
        <taxon>Thermoanaerobacter</taxon>
    </lineage>
</organism>
<comment type="subcellular location">
    <subcellularLocation>
        <location evidence="1">Cell membrane</location>
        <topology evidence="1">Multi-pass membrane protein</topology>
    </subcellularLocation>
</comment>
<dbReference type="GO" id="GO:0022857">
    <property type="term" value="F:transmembrane transporter activity"/>
    <property type="evidence" value="ECO:0007669"/>
    <property type="project" value="InterPro"/>
</dbReference>
<accession>A0A097AP82</accession>
<dbReference type="CDD" id="cd06580">
    <property type="entry name" value="TM_PBP1_transp_TpRbsC_like"/>
    <property type="match status" value="1"/>
</dbReference>
<dbReference type="Pfam" id="PF02653">
    <property type="entry name" value="BPD_transp_2"/>
    <property type="match status" value="1"/>
</dbReference>
<evidence type="ECO:0000313" key="7">
    <source>
        <dbReference type="EMBL" id="AIS51644.1"/>
    </source>
</evidence>
<dbReference type="KEGG" id="tki:TKV_c04420"/>
<dbReference type="AlphaFoldDB" id="A0A097AP82"/>
<evidence type="ECO:0000256" key="5">
    <source>
        <dbReference type="ARBA" id="ARBA00023136"/>
    </source>
</evidence>
<feature type="transmembrane region" description="Helical" evidence="6">
    <location>
        <begin position="238"/>
        <end position="260"/>
    </location>
</feature>
<evidence type="ECO:0000256" key="2">
    <source>
        <dbReference type="ARBA" id="ARBA00022475"/>
    </source>
</evidence>
<dbReference type="InterPro" id="IPR001851">
    <property type="entry name" value="ABC_transp_permease"/>
</dbReference>
<keyword evidence="7" id="KW-0813">Transport</keyword>